<evidence type="ECO:0000256" key="3">
    <source>
        <dbReference type="ARBA" id="ARBA00023043"/>
    </source>
</evidence>
<feature type="domain" description="GP-PDE" evidence="7">
    <location>
        <begin position="785"/>
        <end position="1146"/>
    </location>
</feature>
<dbReference type="SUPFAM" id="SSF51695">
    <property type="entry name" value="PLC-like phosphodiesterases"/>
    <property type="match status" value="1"/>
</dbReference>
<dbReference type="InterPro" id="IPR017946">
    <property type="entry name" value="PLC-like_Pdiesterase_TIM-brl"/>
</dbReference>
<sequence length="1154" mass="127405">MKFGKTLLQNEIPEWSKSYLSYKALKKAIKEAGVRLPPSEESTTAILFQLDRELEKVNTFYMYKRSQIDRRFWIVSEKYNQYCKATSYYLDPSTTTTTTTTSEAAEAAAPTTSHDDTKELISALQETRAQMRRILWFAEMNAQGFRKILKKLDKKLGLDTQQVYWETKVAQLPFVTQDEIVKNIDTLTQWLSDMAVNDPVSGASTPASAKYYQTGIIRDLGKHESLAHAIDDDRVDQMKQQLQVLGSGSVDQKFGYAMLERAAIKGSPSCLEYLLSYVKVNPMGRYDINERNLLHKLCIGVREDWVEENAFSKAIQAVVQKLLEVAPDLNTQVDCIGRRPLHYAAEFGQAALAQLFLCQAIDTSDYNNNKGGFAGPAWQDREGHTPLFLAILHGNYLTLKELVETGKINDIDGIIAAASAQRVPNGGVDEHDDAAATVPEYVHRSHHPSATALACNVCNLDLLQLLIAKGASVNLADEDGETALLIAARHHFTEGVRILIDQGHADVNHAENINGWTALMIAAMEGCMDIVQLLLDHDADKAATDSNGWAAYEHAVFRGYLDIGRMTKPDNIPDRIDNEDTRSIGKNESLSHHALEARSRAGRLYGHKYLTDQSMIIIKLGSNDIRNPSSTQFMNLQDNTLEDQRLSIAVSAVNATGELPIVDLPPTNQLHLLDIEPIILSSSNPESVVLRFDLVETFGASHGNNIIARATATLATDQIYTKSRGFKGQAPGNSSLRGQQTVPIIRSSTLEYIGTVGFEYFVVTPFTHPNMTVGDRYTYYKSLDTKIIGHRGSGMNQRSSHLQVGENTVLSFITAASLGAEYVEFDVQLTKDLVPVIYHDWTVTETGFDIPLNAITSEQFLNLRPSGHIKEYHTGVSDDHPNGQLSPKAESRPPIVAPAYESPPSSEDDSSSLLAPIQGKRRAARSNSMSAISSKQMHGRTLASKRLELTRTNKLGKLKGNGPESIQAPFTTLAEALKKIPKTAGLNIEVKYPMVDEAEGDELYQFQEINIFVDTILECVYDHAAQDRRIIFSSFHPEICVALNLKQPNYPVFFLTDAGTLSVADVRCNSLQGGMRFAKQADLLGIVAASEPILQAPRMVKVIKESGLLLFTYGVLNNVVGNALAQRNYGVDAVIVDSVVAVRKGLRGDNQVSA</sequence>
<evidence type="ECO:0000256" key="5">
    <source>
        <dbReference type="SAM" id="MobiDB-lite"/>
    </source>
</evidence>
<evidence type="ECO:0000313" key="9">
    <source>
        <dbReference type="Proteomes" id="UP001234581"/>
    </source>
</evidence>
<comment type="caution">
    <text evidence="8">The sequence shown here is derived from an EMBL/GenBank/DDBJ whole genome shotgun (WGS) entry which is preliminary data.</text>
</comment>
<evidence type="ECO:0000259" key="6">
    <source>
        <dbReference type="PROSITE" id="PS51382"/>
    </source>
</evidence>
<dbReference type="SMART" id="SM00248">
    <property type="entry name" value="ANK"/>
    <property type="match status" value="6"/>
</dbReference>
<feature type="compositionally biased region" description="Polar residues" evidence="5">
    <location>
        <begin position="925"/>
        <end position="936"/>
    </location>
</feature>
<dbReference type="PANTHER" id="PTHR22958">
    <property type="entry name" value="GLYCEROPHOSPHORYL DIESTER PHOSPHODIESTERASE"/>
    <property type="match status" value="1"/>
</dbReference>
<dbReference type="GeneID" id="83219450"/>
<keyword evidence="9" id="KW-1185">Reference proteome</keyword>
<evidence type="ECO:0000259" key="7">
    <source>
        <dbReference type="PROSITE" id="PS51704"/>
    </source>
</evidence>
<reference evidence="8 9" key="1">
    <citation type="submission" date="2023-03" db="EMBL/GenBank/DDBJ databases">
        <title>Genome sequence of Lichtheimia ornata CBS 291.66.</title>
        <authorList>
            <person name="Mohabir J.T."/>
            <person name="Shea T.P."/>
            <person name="Kurbessoian T."/>
            <person name="Berby B."/>
            <person name="Fontaine J."/>
            <person name="Livny J."/>
            <person name="Gnirke A."/>
            <person name="Stajich J.E."/>
            <person name="Cuomo C.A."/>
        </authorList>
    </citation>
    <scope>NUCLEOTIDE SEQUENCE [LARGE SCALE GENOMIC DNA]</scope>
    <source>
        <strain evidence="8">CBS 291.66</strain>
    </source>
</reference>
<dbReference type="InterPro" id="IPR051578">
    <property type="entry name" value="GDPD"/>
</dbReference>
<dbReference type="GO" id="GO:0046475">
    <property type="term" value="P:glycerophospholipid catabolic process"/>
    <property type="evidence" value="ECO:0007669"/>
    <property type="project" value="TreeGrafter"/>
</dbReference>
<dbReference type="PROSITE" id="PS50007">
    <property type="entry name" value="PIPLC_X_DOMAIN"/>
    <property type="match status" value="1"/>
</dbReference>
<dbReference type="AlphaFoldDB" id="A0AAD7UT79"/>
<dbReference type="SUPFAM" id="SSF48403">
    <property type="entry name" value="Ankyrin repeat"/>
    <property type="match status" value="1"/>
</dbReference>
<feature type="repeat" description="ANK" evidence="4">
    <location>
        <begin position="514"/>
        <end position="546"/>
    </location>
</feature>
<keyword evidence="1" id="KW-0677">Repeat</keyword>
<feature type="repeat" description="ANK" evidence="4">
    <location>
        <begin position="382"/>
        <end position="406"/>
    </location>
</feature>
<dbReference type="EMBL" id="JARTCD010000110">
    <property type="protein sequence ID" value="KAJ8652289.1"/>
    <property type="molecule type" value="Genomic_DNA"/>
</dbReference>
<feature type="compositionally biased region" description="Basic and acidic residues" evidence="5">
    <location>
        <begin position="871"/>
        <end position="881"/>
    </location>
</feature>
<proteinExistence type="predicted"/>
<dbReference type="GO" id="GO:0047389">
    <property type="term" value="F:glycerophosphocholine phosphodiesterase activity"/>
    <property type="evidence" value="ECO:0007669"/>
    <property type="project" value="TreeGrafter"/>
</dbReference>
<dbReference type="PROSITE" id="PS50297">
    <property type="entry name" value="ANK_REP_REGION"/>
    <property type="match status" value="2"/>
</dbReference>
<accession>A0AAD7UT79</accession>
<feature type="repeat" description="ANK" evidence="4">
    <location>
        <begin position="336"/>
        <end position="368"/>
    </location>
</feature>
<dbReference type="InterPro" id="IPR004331">
    <property type="entry name" value="SPX_dom"/>
</dbReference>
<dbReference type="Pfam" id="PF03009">
    <property type="entry name" value="GDPD"/>
    <property type="match status" value="1"/>
</dbReference>
<dbReference type="Proteomes" id="UP001234581">
    <property type="component" value="Unassembled WGS sequence"/>
</dbReference>
<dbReference type="Pfam" id="PF12796">
    <property type="entry name" value="Ank_2"/>
    <property type="match status" value="2"/>
</dbReference>
<organism evidence="8 9">
    <name type="scientific">Lichtheimia ornata</name>
    <dbReference type="NCBI Taxonomy" id="688661"/>
    <lineage>
        <taxon>Eukaryota</taxon>
        <taxon>Fungi</taxon>
        <taxon>Fungi incertae sedis</taxon>
        <taxon>Mucoromycota</taxon>
        <taxon>Mucoromycotina</taxon>
        <taxon>Mucoromycetes</taxon>
        <taxon>Mucorales</taxon>
        <taxon>Lichtheimiaceae</taxon>
        <taxon>Lichtheimia</taxon>
    </lineage>
</organism>
<dbReference type="Pfam" id="PF03105">
    <property type="entry name" value="SPX"/>
    <property type="match status" value="1"/>
</dbReference>
<dbReference type="InterPro" id="IPR057506">
    <property type="entry name" value="C2_GPCPD1"/>
</dbReference>
<feature type="region of interest" description="Disordered" evidence="5">
    <location>
        <begin position="871"/>
        <end position="946"/>
    </location>
</feature>
<dbReference type="PROSITE" id="PS50088">
    <property type="entry name" value="ANK_REPEAT"/>
    <property type="match status" value="3"/>
</dbReference>
<evidence type="ECO:0000256" key="2">
    <source>
        <dbReference type="ARBA" id="ARBA00022801"/>
    </source>
</evidence>
<evidence type="ECO:0000313" key="8">
    <source>
        <dbReference type="EMBL" id="KAJ8652289.1"/>
    </source>
</evidence>
<protein>
    <submittedName>
        <fullName evidence="8">Uncharacterized protein</fullName>
    </submittedName>
</protein>
<dbReference type="PROSITE" id="PS51382">
    <property type="entry name" value="SPX"/>
    <property type="match status" value="1"/>
</dbReference>
<dbReference type="PANTHER" id="PTHR22958:SF1">
    <property type="entry name" value="GLYCEROPHOSPHOCHOLINE PHOSPHODIESTERASE GPCPD1"/>
    <property type="match status" value="1"/>
</dbReference>
<dbReference type="Gene3D" id="3.20.20.190">
    <property type="entry name" value="Phosphatidylinositol (PI) phosphodiesterase"/>
    <property type="match status" value="1"/>
</dbReference>
<dbReference type="InterPro" id="IPR002110">
    <property type="entry name" value="Ankyrin_rpt"/>
</dbReference>
<dbReference type="PROSITE" id="PS51704">
    <property type="entry name" value="GP_PDE"/>
    <property type="match status" value="1"/>
</dbReference>
<feature type="domain" description="SPX" evidence="6">
    <location>
        <begin position="1"/>
        <end position="166"/>
    </location>
</feature>
<gene>
    <name evidence="8" type="ORF">O0I10_012062</name>
</gene>
<dbReference type="InterPro" id="IPR036770">
    <property type="entry name" value="Ankyrin_rpt-contain_sf"/>
</dbReference>
<dbReference type="Pfam" id="PF25329">
    <property type="entry name" value="C2_GDE1"/>
    <property type="match status" value="1"/>
</dbReference>
<keyword evidence="3 4" id="KW-0040">ANK repeat</keyword>
<dbReference type="Gene3D" id="1.25.40.20">
    <property type="entry name" value="Ankyrin repeat-containing domain"/>
    <property type="match status" value="2"/>
</dbReference>
<evidence type="ECO:0000256" key="4">
    <source>
        <dbReference type="PROSITE-ProRule" id="PRU00023"/>
    </source>
</evidence>
<dbReference type="InterPro" id="IPR030395">
    <property type="entry name" value="GP_PDE_dom"/>
</dbReference>
<evidence type="ECO:0000256" key="1">
    <source>
        <dbReference type="ARBA" id="ARBA00022737"/>
    </source>
</evidence>
<dbReference type="RefSeq" id="XP_058337203.1">
    <property type="nucleotide sequence ID" value="XM_058492009.1"/>
</dbReference>
<keyword evidence="2" id="KW-0378">Hydrolase</keyword>
<name>A0AAD7UT79_9FUNG</name>